<dbReference type="EMBL" id="GBXM01023842">
    <property type="protein sequence ID" value="JAH84735.1"/>
    <property type="molecule type" value="Transcribed_RNA"/>
</dbReference>
<proteinExistence type="predicted"/>
<name>A0A0E9W5A1_ANGAN</name>
<evidence type="ECO:0000313" key="1">
    <source>
        <dbReference type="EMBL" id="JAH84735.1"/>
    </source>
</evidence>
<organism evidence="1">
    <name type="scientific">Anguilla anguilla</name>
    <name type="common">European freshwater eel</name>
    <name type="synonym">Muraena anguilla</name>
    <dbReference type="NCBI Taxonomy" id="7936"/>
    <lineage>
        <taxon>Eukaryota</taxon>
        <taxon>Metazoa</taxon>
        <taxon>Chordata</taxon>
        <taxon>Craniata</taxon>
        <taxon>Vertebrata</taxon>
        <taxon>Euteleostomi</taxon>
        <taxon>Actinopterygii</taxon>
        <taxon>Neopterygii</taxon>
        <taxon>Teleostei</taxon>
        <taxon>Anguilliformes</taxon>
        <taxon>Anguillidae</taxon>
        <taxon>Anguilla</taxon>
    </lineage>
</organism>
<dbReference type="AlphaFoldDB" id="A0A0E9W5A1"/>
<protein>
    <submittedName>
        <fullName evidence="1">Uncharacterized protein</fullName>
    </submittedName>
</protein>
<accession>A0A0E9W5A1</accession>
<reference evidence="1" key="1">
    <citation type="submission" date="2014-11" db="EMBL/GenBank/DDBJ databases">
        <authorList>
            <person name="Amaro Gonzalez C."/>
        </authorList>
    </citation>
    <scope>NUCLEOTIDE SEQUENCE</scope>
</reference>
<reference evidence="1" key="2">
    <citation type="journal article" date="2015" name="Fish Shellfish Immunol.">
        <title>Early steps in the European eel (Anguilla anguilla)-Vibrio vulnificus interaction in the gills: Role of the RtxA13 toxin.</title>
        <authorList>
            <person name="Callol A."/>
            <person name="Pajuelo D."/>
            <person name="Ebbesson L."/>
            <person name="Teles M."/>
            <person name="MacKenzie S."/>
            <person name="Amaro C."/>
        </authorList>
    </citation>
    <scope>NUCLEOTIDE SEQUENCE</scope>
</reference>
<sequence>MMYNIFSENSGVPCLYDILHGNRGDIIMISCTNV</sequence>